<dbReference type="AlphaFoldDB" id="A0A438F800"/>
<dbReference type="PANTHER" id="PTHR34794">
    <property type="entry name" value="EXPRESSED PROTEIN"/>
    <property type="match status" value="1"/>
</dbReference>
<dbReference type="EMBL" id="QGNW01001094">
    <property type="protein sequence ID" value="RVW56150.1"/>
    <property type="molecule type" value="Genomic_DNA"/>
</dbReference>
<evidence type="ECO:0000313" key="4">
    <source>
        <dbReference type="Proteomes" id="UP000288805"/>
    </source>
</evidence>
<feature type="domain" description="VQ" evidence="2">
    <location>
        <begin position="49"/>
        <end position="72"/>
    </location>
</feature>
<gene>
    <name evidence="3" type="ORF">CK203_080759</name>
</gene>
<dbReference type="InterPro" id="IPR008889">
    <property type="entry name" value="VQ"/>
</dbReference>
<dbReference type="PANTHER" id="PTHR34794:SF1">
    <property type="entry name" value="OS10G0101800 PROTEIN"/>
    <property type="match status" value="1"/>
</dbReference>
<dbReference type="InterPro" id="IPR039610">
    <property type="entry name" value="VQ29"/>
</dbReference>
<organism evidence="3 4">
    <name type="scientific">Vitis vinifera</name>
    <name type="common">Grape</name>
    <dbReference type="NCBI Taxonomy" id="29760"/>
    <lineage>
        <taxon>Eukaryota</taxon>
        <taxon>Viridiplantae</taxon>
        <taxon>Streptophyta</taxon>
        <taxon>Embryophyta</taxon>
        <taxon>Tracheophyta</taxon>
        <taxon>Spermatophyta</taxon>
        <taxon>Magnoliopsida</taxon>
        <taxon>eudicotyledons</taxon>
        <taxon>Gunneridae</taxon>
        <taxon>Pentapetalae</taxon>
        <taxon>rosids</taxon>
        <taxon>Vitales</taxon>
        <taxon>Vitaceae</taxon>
        <taxon>Viteae</taxon>
        <taxon>Vitis</taxon>
    </lineage>
</organism>
<proteinExistence type="predicted"/>
<feature type="region of interest" description="Disordered" evidence="1">
    <location>
        <begin position="24"/>
        <end position="49"/>
    </location>
</feature>
<dbReference type="Pfam" id="PF05678">
    <property type="entry name" value="VQ"/>
    <property type="match status" value="1"/>
</dbReference>
<evidence type="ECO:0000259" key="2">
    <source>
        <dbReference type="Pfam" id="PF05678"/>
    </source>
</evidence>
<feature type="compositionally biased region" description="Basic residues" evidence="1">
    <location>
        <begin position="30"/>
        <end position="40"/>
    </location>
</feature>
<evidence type="ECO:0000256" key="1">
    <source>
        <dbReference type="SAM" id="MobiDB-lite"/>
    </source>
</evidence>
<comment type="caution">
    <text evidence="3">The sequence shown here is derived from an EMBL/GenBank/DDBJ whole genome shotgun (WGS) entry which is preliminary data.</text>
</comment>
<name>A0A438F800_VITVI</name>
<accession>A0A438F800</accession>
<evidence type="ECO:0000313" key="3">
    <source>
        <dbReference type="EMBL" id="RVW56150.1"/>
    </source>
</evidence>
<sequence>MDSYTFSSSWSSSSSNSLVVSVQPVQSLHSVRKPRPKPGKRTGILPQLPPPKVYRVNSTNFRKVVQRLTGAPKLKSQRLKSMAPPPLPLPVSSFLQSDDNITQPILLSGCPKGAATPTTTYGHLLPGMFCDDSLMANTSLEICSSPSSAWPSFPFLSPGTLLALEQGTVL</sequence>
<reference evidence="3 4" key="1">
    <citation type="journal article" date="2018" name="PLoS Genet.">
        <title>Population sequencing reveals clonal diversity and ancestral inbreeding in the grapevine cultivar Chardonnay.</title>
        <authorList>
            <person name="Roach M.J."/>
            <person name="Johnson D.L."/>
            <person name="Bohlmann J."/>
            <person name="van Vuuren H.J."/>
            <person name="Jones S.J."/>
            <person name="Pretorius I.S."/>
            <person name="Schmidt S.A."/>
            <person name="Borneman A.R."/>
        </authorList>
    </citation>
    <scope>NUCLEOTIDE SEQUENCE [LARGE SCALE GENOMIC DNA]</scope>
    <source>
        <strain evidence="4">cv. Chardonnay</strain>
        <tissue evidence="3">Leaf</tissue>
    </source>
</reference>
<dbReference type="Proteomes" id="UP000288805">
    <property type="component" value="Unassembled WGS sequence"/>
</dbReference>
<protein>
    <recommendedName>
        <fullName evidence="2">VQ domain-containing protein</fullName>
    </recommendedName>
</protein>